<dbReference type="Proteomes" id="UP000229976">
    <property type="component" value="Unassembled WGS sequence"/>
</dbReference>
<keyword evidence="1" id="KW-0677">Repeat</keyword>
<evidence type="ECO:0000256" key="1">
    <source>
        <dbReference type="ARBA" id="ARBA00022737"/>
    </source>
</evidence>
<dbReference type="SUPFAM" id="SSF47954">
    <property type="entry name" value="Cyclin-like"/>
    <property type="match status" value="2"/>
</dbReference>
<dbReference type="PANTHER" id="PTHR11618">
    <property type="entry name" value="TRANSCRIPTION INITIATION FACTOR IIB-RELATED"/>
    <property type="match status" value="1"/>
</dbReference>
<dbReference type="GO" id="GO:0017025">
    <property type="term" value="F:TBP-class protein binding"/>
    <property type="evidence" value="ECO:0007669"/>
    <property type="project" value="InterPro"/>
</dbReference>
<dbReference type="Gene3D" id="1.10.472.170">
    <property type="match status" value="1"/>
</dbReference>
<dbReference type="EMBL" id="PCRO01000041">
    <property type="protein sequence ID" value="PIP22570.1"/>
    <property type="molecule type" value="Genomic_DNA"/>
</dbReference>
<comment type="caution">
    <text evidence="6">The sequence shown here is derived from an EMBL/GenBank/DDBJ whole genome shotgun (WGS) entry which is preliminary data.</text>
</comment>
<feature type="compositionally biased region" description="Basic and acidic residues" evidence="4">
    <location>
        <begin position="51"/>
        <end position="64"/>
    </location>
</feature>
<dbReference type="PROSITE" id="PS51134">
    <property type="entry name" value="ZF_TFIIB"/>
    <property type="match status" value="1"/>
</dbReference>
<dbReference type="PANTHER" id="PTHR11618:SF13">
    <property type="entry name" value="TRANSCRIPTION INITIATION FACTOR IIB"/>
    <property type="match status" value="1"/>
</dbReference>
<sequence>MADTPNNSDAEGKFCPECKGTGIITDYKHGERICVECGFVLEEKMFDHGPEWREFQGDSRDTNQRKQRTGNPMEKSRVNFGMETQIGDYRDPASEDIRRIRKLQKIISNSSDRNFSKDALPEIKRMFARLNVSKDIKEECATLYRKAQKERLIKGSTVEAAVAAIFYLIFKKRRIPKTLKEISQLSGTNKKEMLRSAKKISKGFSGYGLDFKVIDLAECHAQRIGEELNFSGNIISLAKKILKRGRDKGITGGRSPETCASIAILLAASTLPENAEETSKKIVKHLPILKRIRDSLLALNKEMSEVLKEIMLEEPQRNIKQ</sequence>
<dbReference type="GO" id="GO:0097550">
    <property type="term" value="C:transcription preinitiation complex"/>
    <property type="evidence" value="ECO:0007669"/>
    <property type="project" value="TreeGrafter"/>
</dbReference>
<evidence type="ECO:0000313" key="6">
    <source>
        <dbReference type="EMBL" id="PIP22570.1"/>
    </source>
</evidence>
<gene>
    <name evidence="6" type="ORF">COX37_03310</name>
</gene>
<feature type="domain" description="TFIIB-type" evidence="5">
    <location>
        <begin position="11"/>
        <end position="42"/>
    </location>
</feature>
<dbReference type="SUPFAM" id="SSF57783">
    <property type="entry name" value="Zinc beta-ribbon"/>
    <property type="match status" value="1"/>
</dbReference>
<dbReference type="Gene3D" id="1.10.472.10">
    <property type="entry name" value="Cyclin-like"/>
    <property type="match status" value="1"/>
</dbReference>
<evidence type="ECO:0000256" key="4">
    <source>
        <dbReference type="SAM" id="MobiDB-lite"/>
    </source>
</evidence>
<evidence type="ECO:0000256" key="2">
    <source>
        <dbReference type="ARBA" id="ARBA00023015"/>
    </source>
</evidence>
<keyword evidence="3" id="KW-0804">Transcription</keyword>
<dbReference type="InterPro" id="IPR013150">
    <property type="entry name" value="TFIIB_cyclin"/>
</dbReference>
<dbReference type="PRINTS" id="PR00685">
    <property type="entry name" value="TIFACTORIIB"/>
</dbReference>
<keyword evidence="2" id="KW-0805">Transcription regulation</keyword>
<proteinExistence type="predicted"/>
<feature type="region of interest" description="Disordered" evidence="4">
    <location>
        <begin position="51"/>
        <end position="75"/>
    </location>
</feature>
<name>A0A2G9YTM1_9BACT</name>
<organism evidence="6 7">
    <name type="scientific">Candidatus Nealsonbacteria bacterium CG23_combo_of_CG06-09_8_20_14_all_39_17</name>
    <dbReference type="NCBI Taxonomy" id="1974722"/>
    <lineage>
        <taxon>Bacteria</taxon>
        <taxon>Candidatus Nealsoniibacteriota</taxon>
    </lineage>
</organism>
<evidence type="ECO:0000313" key="7">
    <source>
        <dbReference type="Proteomes" id="UP000229976"/>
    </source>
</evidence>
<dbReference type="GO" id="GO:0070897">
    <property type="term" value="P:transcription preinitiation complex assembly"/>
    <property type="evidence" value="ECO:0007669"/>
    <property type="project" value="InterPro"/>
</dbReference>
<evidence type="ECO:0000259" key="5">
    <source>
        <dbReference type="PROSITE" id="PS51134"/>
    </source>
</evidence>
<dbReference type="Pfam" id="PF08271">
    <property type="entry name" value="Zn_Ribbon_TF"/>
    <property type="match status" value="1"/>
</dbReference>
<dbReference type="AlphaFoldDB" id="A0A2G9YTM1"/>
<accession>A0A2G9YTM1</accession>
<dbReference type="Pfam" id="PF00382">
    <property type="entry name" value="TFIIB"/>
    <property type="match status" value="2"/>
</dbReference>
<evidence type="ECO:0000256" key="3">
    <source>
        <dbReference type="ARBA" id="ARBA00023163"/>
    </source>
</evidence>
<dbReference type="InterPro" id="IPR000812">
    <property type="entry name" value="TFIIB"/>
</dbReference>
<dbReference type="InterPro" id="IPR036915">
    <property type="entry name" value="Cyclin-like_sf"/>
</dbReference>
<reference evidence="6 7" key="1">
    <citation type="submission" date="2017-09" db="EMBL/GenBank/DDBJ databases">
        <title>Depth-based differentiation of microbial function through sediment-hosted aquifers and enrichment of novel symbionts in the deep terrestrial subsurface.</title>
        <authorList>
            <person name="Probst A.J."/>
            <person name="Ladd B."/>
            <person name="Jarett J.K."/>
            <person name="Geller-Mcgrath D.E."/>
            <person name="Sieber C.M."/>
            <person name="Emerson J.B."/>
            <person name="Anantharaman K."/>
            <person name="Thomas B.C."/>
            <person name="Malmstrom R."/>
            <person name="Stieglmeier M."/>
            <person name="Klingl A."/>
            <person name="Woyke T."/>
            <person name="Ryan C.M."/>
            <person name="Banfield J.F."/>
        </authorList>
    </citation>
    <scope>NUCLEOTIDE SEQUENCE [LARGE SCALE GENOMIC DNA]</scope>
    <source>
        <strain evidence="6">CG23_combo_of_CG06-09_8_20_14_all_39_17</strain>
    </source>
</reference>
<protein>
    <recommendedName>
        <fullName evidence="5">TFIIB-type domain-containing protein</fullName>
    </recommendedName>
</protein>
<dbReference type="CDD" id="cd00043">
    <property type="entry name" value="CYCLIN_SF"/>
    <property type="match status" value="1"/>
</dbReference>
<dbReference type="InterPro" id="IPR013137">
    <property type="entry name" value="Znf_TFIIB"/>
</dbReference>